<dbReference type="SUPFAM" id="SSF52540">
    <property type="entry name" value="P-loop containing nucleoside triphosphate hydrolases"/>
    <property type="match status" value="3"/>
</dbReference>
<comment type="caution">
    <text evidence="7">The sequence shown here is derived from an EMBL/GenBank/DDBJ whole genome shotgun (WGS) entry which is preliminary data.</text>
</comment>
<dbReference type="InterPro" id="IPR023839">
    <property type="entry name" value="Firmicutes_EssC_C"/>
</dbReference>
<dbReference type="STRING" id="1469948.GCA_000732725_02694"/>
<dbReference type="EMBL" id="SLUO01000001">
    <property type="protein sequence ID" value="TCL60978.1"/>
    <property type="molecule type" value="Genomic_DNA"/>
</dbReference>
<feature type="domain" description="FtsK" evidence="6">
    <location>
        <begin position="942"/>
        <end position="1146"/>
    </location>
</feature>
<reference evidence="7 8" key="1">
    <citation type="submission" date="2019-03" db="EMBL/GenBank/DDBJ databases">
        <title>Genomic Encyclopedia of Type Strains, Phase IV (KMG-IV): sequencing the most valuable type-strain genomes for metagenomic binning, comparative biology and taxonomic classification.</title>
        <authorList>
            <person name="Goeker M."/>
        </authorList>
    </citation>
    <scope>NUCLEOTIDE SEQUENCE [LARGE SCALE GENOMIC DNA]</scope>
    <source>
        <strain evidence="7 8">DSM 100556</strain>
    </source>
</reference>
<dbReference type="RefSeq" id="WP_051869591.1">
    <property type="nucleotide sequence ID" value="NZ_JPNB01000002.1"/>
</dbReference>
<protein>
    <submittedName>
        <fullName evidence="7">S-DNA-T family DNA segregation ATPase FtsK/SpoIIIE</fullName>
    </submittedName>
</protein>
<dbReference type="PANTHER" id="PTHR22683:SF1">
    <property type="entry name" value="TYPE VII SECRETION SYSTEM PROTEIN ESSC"/>
    <property type="match status" value="1"/>
</dbReference>
<evidence type="ECO:0000256" key="3">
    <source>
        <dbReference type="ARBA" id="ARBA00022840"/>
    </source>
</evidence>
<evidence type="ECO:0000256" key="5">
    <source>
        <dbReference type="SAM" id="Phobius"/>
    </source>
</evidence>
<name>A0A4R1R653_9FIRM</name>
<dbReference type="InterPro" id="IPR050206">
    <property type="entry name" value="FtsK/SpoIIIE/SftA"/>
</dbReference>
<dbReference type="PROSITE" id="PS50901">
    <property type="entry name" value="FTSK"/>
    <property type="match status" value="2"/>
</dbReference>
<keyword evidence="1" id="KW-0677">Repeat</keyword>
<dbReference type="GO" id="GO:0003677">
    <property type="term" value="F:DNA binding"/>
    <property type="evidence" value="ECO:0007669"/>
    <property type="project" value="InterPro"/>
</dbReference>
<dbReference type="Gene3D" id="3.40.50.300">
    <property type="entry name" value="P-loop containing nucleotide triphosphate hydrolases"/>
    <property type="match status" value="4"/>
</dbReference>
<dbReference type="InterPro" id="IPR002543">
    <property type="entry name" value="FtsK_dom"/>
</dbReference>
<keyword evidence="2 4" id="KW-0547">Nucleotide-binding</keyword>
<dbReference type="InterPro" id="IPR027417">
    <property type="entry name" value="P-loop_NTPase"/>
</dbReference>
<dbReference type="NCBIfam" id="TIGR03928">
    <property type="entry name" value="T7_EssCb_Firm"/>
    <property type="match status" value="1"/>
</dbReference>
<keyword evidence="8" id="KW-1185">Reference proteome</keyword>
<organism evidence="7 8">
    <name type="scientific">Kineothrix alysoides</name>
    <dbReference type="NCBI Taxonomy" id="1469948"/>
    <lineage>
        <taxon>Bacteria</taxon>
        <taxon>Bacillati</taxon>
        <taxon>Bacillota</taxon>
        <taxon>Clostridia</taxon>
        <taxon>Lachnospirales</taxon>
        <taxon>Lachnospiraceae</taxon>
        <taxon>Kineothrix</taxon>
    </lineage>
</organism>
<feature type="transmembrane region" description="Helical" evidence="5">
    <location>
        <begin position="197"/>
        <end position="217"/>
    </location>
</feature>
<evidence type="ECO:0000256" key="2">
    <source>
        <dbReference type="ARBA" id="ARBA00022741"/>
    </source>
</evidence>
<proteinExistence type="predicted"/>
<dbReference type="OrthoDB" id="9807790at2"/>
<keyword evidence="3 4" id="KW-0067">ATP-binding</keyword>
<dbReference type="PANTHER" id="PTHR22683">
    <property type="entry name" value="SPORULATION PROTEIN RELATED"/>
    <property type="match status" value="1"/>
</dbReference>
<dbReference type="GO" id="GO:0005524">
    <property type="term" value="F:ATP binding"/>
    <property type="evidence" value="ECO:0007669"/>
    <property type="project" value="UniProtKB-UniRule"/>
</dbReference>
<keyword evidence="5" id="KW-1133">Transmembrane helix</keyword>
<evidence type="ECO:0000313" key="7">
    <source>
        <dbReference type="EMBL" id="TCL60978.1"/>
    </source>
</evidence>
<dbReference type="Pfam" id="PF01580">
    <property type="entry name" value="FtsK_SpoIIIE"/>
    <property type="match status" value="2"/>
</dbReference>
<feature type="binding site" evidence="4">
    <location>
        <begin position="979"/>
        <end position="986"/>
    </location>
    <ligand>
        <name>ATP</name>
        <dbReference type="ChEBI" id="CHEBI:30616"/>
    </ligand>
</feature>
<evidence type="ECO:0000256" key="4">
    <source>
        <dbReference type="PROSITE-ProRule" id="PRU00289"/>
    </source>
</evidence>
<gene>
    <name evidence="7" type="ORF">EDD76_10175</name>
</gene>
<dbReference type="Proteomes" id="UP000295718">
    <property type="component" value="Unassembled WGS sequence"/>
</dbReference>
<evidence type="ECO:0000313" key="8">
    <source>
        <dbReference type="Proteomes" id="UP000295718"/>
    </source>
</evidence>
<sequence length="1461" mass="165915">MDYILTKEKNYYVENPVSKALHVGSEALETDDVSPFLWSRTAKGKEYLYISGEKVTLERAKVTTVAALDADIRIEGFPFRIILEKDSLYVAEAGRPADFYMNGNKIDVYEGGRDIVFHEGDVILADTVKIVLFEKQIVIRCRETAMETSLLETAGRESVFEGFPRYKRSPRLIKRIPTEEIKIDNPPAKTQISKSSLAQIIMTPIIMLCITIVISIVMRRGIYVIMSAASTVMSVVASITKFVHDKKESAERNKKRQEMYEQYLLDTRKKINRARMEELEALEYNYPSINKIEEMVNGYNSRIYERGSNDDDFLKIMLGSVRDQVSFKINLNYNDLSLDQDELEQEAKSIYDGSLYMDHKPVSVDLKKAHLGVVGEKDVIHEQLKLIVAQLTFFHSYHDLQIINIYDPKYDEDFKWMNWYPHLKLHAMNVYGSINSEKMRDQVLGSMHRIIRERKMKLEESKKEARFLPHYVFIIDEPKLIMDHSIMEYLDKEGDNLGFSIIYTTHLQANLPENIGTIVTLDSSEEGTLLLEEKMMQNRKLRLNRSGNTDFETMARNLSVLIHEQGIVSHIPESITFFEMYGIDTPSELRIEERWKKNESHKSLAVPLGVRAADDILYLNLHEKAHGPHGLVAGTTGSGKSEIVQSYILSLAVNFHPYEVGFLLIDYKGGGMAGLFKDLPHLLGTITNLDGSESMRAMASIKSELSRRQRRFGENNVNHINAYNKLFKLGEVDEPIPHLFLISDEFAELKKEQPEFMTELVSAARIGRSLGIHLILATQKPSGVVDDQIWTNSRFKLALKVQNEADSKEIIKTSDAAMITQPGRAYLQVGNNEIYELFQSAWSGAVYSDEMEEETVDDRVYIINELGQGELINGDLSRNPEGEQIKATQLDVVVNEVNKVYEEQQLPKVKRPWLPPLEYKIVSPSAAAGWMKNPGINSEEEKHPLDLSVTVGMVDIPEEQRQCEYKINPVKDGNTAFFASAGYGKSVFLTTAILSMAMKNHVDNLNFYICDFGNNALIPLNRLPHTADYIAADDNERLSKLVNIINEEIKVRKKLFAEKMVQNFDVYNQSTDTPLKAIVIAIDNYDIVKELGYEVEDFFTRLSRDGAGLGIYLLITATRMSGIKYAAINNYKIRISGYIFDASEANSIVGKCSYKLPEAGGRAFVKMTTVNIMQIYTMIAFKNEVDYNNNLKQLIEEIYCLYPTKRAPRIPVLPDKFEYSMVKDYEGADKNELILGLHKETVKLRGFMQSMSPFLIIGDGTKGKTNMLKVILDQIYIQQGEVYLFDSKNKELYYNRGQGGVQYIDSQSDIDDFVEDFSDMCDRRKALFEKALTEEATLNPREFYGALKVSCIVIDDLDDFIEKSQTSAKEILTCVKKAVETGVGIIATVNSSKPKGFDELTKWFKTSANGLVVGSQGNLSIYPTVPSKEMPVLGEGLLYINGGYEKLLLPHYTNYAAAERR</sequence>
<feature type="domain" description="FtsK" evidence="6">
    <location>
        <begin position="613"/>
        <end position="808"/>
    </location>
</feature>
<keyword evidence="5" id="KW-0472">Membrane</keyword>
<evidence type="ECO:0000259" key="6">
    <source>
        <dbReference type="PROSITE" id="PS50901"/>
    </source>
</evidence>
<keyword evidence="5" id="KW-0812">Transmembrane</keyword>
<feature type="binding site" evidence="4">
    <location>
        <begin position="634"/>
        <end position="641"/>
    </location>
    <ligand>
        <name>ATP</name>
        <dbReference type="ChEBI" id="CHEBI:30616"/>
    </ligand>
</feature>
<evidence type="ECO:0000256" key="1">
    <source>
        <dbReference type="ARBA" id="ARBA00022737"/>
    </source>
</evidence>
<accession>A0A4R1R653</accession>